<geneLocation type="plasmid" evidence="1">
    <name>pRGRH0268</name>
</geneLocation>
<protein>
    <submittedName>
        <fullName evidence="1">Uncharacterized protein</fullName>
    </submittedName>
</protein>
<organism evidence="1">
    <name type="scientific">uncultured prokaryote</name>
    <dbReference type="NCBI Taxonomy" id="198431"/>
    <lineage>
        <taxon>unclassified sequences</taxon>
        <taxon>environmental samples</taxon>
    </lineage>
</organism>
<reference evidence="1" key="1">
    <citation type="submission" date="2015-06" db="EMBL/GenBank/DDBJ databases">
        <authorList>
            <person name="Joergensen T."/>
        </authorList>
    </citation>
    <scope>NUCLEOTIDE SEQUENCE</scope>
    <source>
        <plasmid evidence="1">pRGRH0268</plasmid>
    </source>
</reference>
<evidence type="ECO:0000313" key="1">
    <source>
        <dbReference type="EMBL" id="CRY94508.1"/>
    </source>
</evidence>
<name>A0A0H5PY66_9ZZZZ</name>
<dbReference type="EMBL" id="LN852940">
    <property type="protein sequence ID" value="CRY94508.1"/>
    <property type="molecule type" value="Genomic_DNA"/>
</dbReference>
<keyword evidence="1" id="KW-0614">Plasmid</keyword>
<proteinExistence type="predicted"/>
<accession>A0A0H5PY66</accession>
<dbReference type="AlphaFoldDB" id="A0A0H5PY66"/>
<sequence length="197" mass="21705">MKKFFTFMLALVLMFSICVPVFAAEGAANNDTVYYGESEISAVNQVPYAIVEVPDEEVAIAAAEDIVYYGINELNPEDFVRVTPAEVQKARASYTRFEFPGAVANSVYSDFVENVITAGSSATLAVDTCVWAPESNNLEIGIYNWTTAENWYVIKTGGRVSNYSKTFSNLTAGTYSVYVRNRGTNALTTGYLLYNLH</sequence>
<reference evidence="1" key="2">
    <citation type="submission" date="2015-07" db="EMBL/GenBank/DDBJ databases">
        <title>Plasmids, circular viruses and viroids from rat gut.</title>
        <authorList>
            <person name="Jorgensen T.J."/>
            <person name="Hansen M.A."/>
            <person name="Xu Z."/>
            <person name="Tabak M.A."/>
            <person name="Sorensen S.J."/>
            <person name="Hansen L.H."/>
        </authorList>
    </citation>
    <scope>NUCLEOTIDE SEQUENCE</scope>
    <source>
        <plasmid evidence="1">pRGRH0268</plasmid>
    </source>
</reference>